<evidence type="ECO:0000313" key="5">
    <source>
        <dbReference type="EMBL" id="NDY42775.1"/>
    </source>
</evidence>
<dbReference type="InterPro" id="IPR009056">
    <property type="entry name" value="Cyt_c-like_dom"/>
</dbReference>
<evidence type="ECO:0000256" key="3">
    <source>
        <dbReference type="ARBA" id="ARBA00023004"/>
    </source>
</evidence>
<sequence length="88" mass="9402">MLTAAGAMAGPADLFVKTCGQCHVKGGQAPPVNPADKAMSVWEKYFRRGRHPVDLSGKISSDQLQIVVEYLKDHAADSDQPLAAVIPK</sequence>
<keyword evidence="2" id="KW-0479">Metal-binding</keyword>
<proteinExistence type="predicted"/>
<dbReference type="GO" id="GO:0009055">
    <property type="term" value="F:electron transfer activity"/>
    <property type="evidence" value="ECO:0007669"/>
    <property type="project" value="InterPro"/>
</dbReference>
<dbReference type="InterPro" id="IPR036909">
    <property type="entry name" value="Cyt_c-like_dom_sf"/>
</dbReference>
<dbReference type="GO" id="GO:0046872">
    <property type="term" value="F:metal ion binding"/>
    <property type="evidence" value="ECO:0007669"/>
    <property type="project" value="UniProtKB-KW"/>
</dbReference>
<dbReference type="SUPFAM" id="SSF46626">
    <property type="entry name" value="Cytochrome c"/>
    <property type="match status" value="1"/>
</dbReference>
<gene>
    <name evidence="5" type="ORF">G3N55_07960</name>
</gene>
<reference evidence="5 6" key="1">
    <citation type="submission" date="2020-02" db="EMBL/GenBank/DDBJ databases">
        <title>Comparative genomics of sulfur disproportionating microorganisms.</title>
        <authorList>
            <person name="Ward L.M."/>
            <person name="Bertran E."/>
            <person name="Johnston D.T."/>
        </authorList>
    </citation>
    <scope>NUCLEOTIDE SEQUENCE [LARGE SCALE GENOMIC DNA]</scope>
    <source>
        <strain evidence="5 6">DSM 100025</strain>
    </source>
</reference>
<comment type="caution">
    <text evidence="5">The sequence shown here is derived from an EMBL/GenBank/DDBJ whole genome shotgun (WGS) entry which is preliminary data.</text>
</comment>
<dbReference type="Proteomes" id="UP000469346">
    <property type="component" value="Unassembled WGS sequence"/>
</dbReference>
<protein>
    <submittedName>
        <fullName evidence="5">Cytochrome c</fullName>
    </submittedName>
</protein>
<feature type="domain" description="Cytochrome c" evidence="4">
    <location>
        <begin position="8"/>
        <end position="71"/>
    </location>
</feature>
<keyword evidence="3" id="KW-0408">Iron</keyword>
<organism evidence="5 6">
    <name type="scientific">Dissulfurirhabdus thermomarina</name>
    <dbReference type="NCBI Taxonomy" id="1765737"/>
    <lineage>
        <taxon>Bacteria</taxon>
        <taxon>Deltaproteobacteria</taxon>
        <taxon>Dissulfurirhabdaceae</taxon>
        <taxon>Dissulfurirhabdus</taxon>
    </lineage>
</organism>
<evidence type="ECO:0000256" key="2">
    <source>
        <dbReference type="ARBA" id="ARBA00022723"/>
    </source>
</evidence>
<dbReference type="AlphaFoldDB" id="A0A6N9TNF0"/>
<evidence type="ECO:0000256" key="1">
    <source>
        <dbReference type="ARBA" id="ARBA00022617"/>
    </source>
</evidence>
<keyword evidence="6" id="KW-1185">Reference proteome</keyword>
<dbReference type="EMBL" id="JAAGRR010000084">
    <property type="protein sequence ID" value="NDY42775.1"/>
    <property type="molecule type" value="Genomic_DNA"/>
</dbReference>
<accession>A0A6N9TNF0</accession>
<keyword evidence="1" id="KW-0349">Heme</keyword>
<dbReference type="GO" id="GO:0020037">
    <property type="term" value="F:heme binding"/>
    <property type="evidence" value="ECO:0007669"/>
    <property type="project" value="InterPro"/>
</dbReference>
<name>A0A6N9TNF0_DISTH</name>
<evidence type="ECO:0000259" key="4">
    <source>
        <dbReference type="Pfam" id="PF13442"/>
    </source>
</evidence>
<dbReference type="Pfam" id="PF13442">
    <property type="entry name" value="Cytochrome_CBB3"/>
    <property type="match status" value="1"/>
</dbReference>
<evidence type="ECO:0000313" key="6">
    <source>
        <dbReference type="Proteomes" id="UP000469346"/>
    </source>
</evidence>